<reference evidence="1" key="2">
    <citation type="journal article" date="2015" name="Data Brief">
        <title>Shoot transcriptome of the giant reed, Arundo donax.</title>
        <authorList>
            <person name="Barrero R.A."/>
            <person name="Guerrero F.D."/>
            <person name="Moolhuijzen P."/>
            <person name="Goolsby J.A."/>
            <person name="Tidwell J."/>
            <person name="Bellgard S.E."/>
            <person name="Bellgard M.I."/>
        </authorList>
    </citation>
    <scope>NUCLEOTIDE SEQUENCE</scope>
    <source>
        <tissue evidence="1">Shoot tissue taken approximately 20 cm above the soil surface</tissue>
    </source>
</reference>
<accession>A0A0A9CH29</accession>
<evidence type="ECO:0000313" key="1">
    <source>
        <dbReference type="EMBL" id="JAD72675.1"/>
    </source>
</evidence>
<name>A0A0A9CH29_ARUDO</name>
<organism evidence="1">
    <name type="scientific">Arundo donax</name>
    <name type="common">Giant reed</name>
    <name type="synonym">Donax arundinaceus</name>
    <dbReference type="NCBI Taxonomy" id="35708"/>
    <lineage>
        <taxon>Eukaryota</taxon>
        <taxon>Viridiplantae</taxon>
        <taxon>Streptophyta</taxon>
        <taxon>Embryophyta</taxon>
        <taxon>Tracheophyta</taxon>
        <taxon>Spermatophyta</taxon>
        <taxon>Magnoliopsida</taxon>
        <taxon>Liliopsida</taxon>
        <taxon>Poales</taxon>
        <taxon>Poaceae</taxon>
        <taxon>PACMAD clade</taxon>
        <taxon>Arundinoideae</taxon>
        <taxon>Arundineae</taxon>
        <taxon>Arundo</taxon>
    </lineage>
</organism>
<protein>
    <submittedName>
        <fullName evidence="1">Uncharacterized protein</fullName>
    </submittedName>
</protein>
<reference evidence="1" key="1">
    <citation type="submission" date="2014-09" db="EMBL/GenBank/DDBJ databases">
        <authorList>
            <person name="Magalhaes I.L.F."/>
            <person name="Oliveira U."/>
            <person name="Santos F.R."/>
            <person name="Vidigal T.H.D.A."/>
            <person name="Brescovit A.D."/>
            <person name="Santos A.J."/>
        </authorList>
    </citation>
    <scope>NUCLEOTIDE SEQUENCE</scope>
    <source>
        <tissue evidence="1">Shoot tissue taken approximately 20 cm above the soil surface</tissue>
    </source>
</reference>
<sequence>MYCQRAFQSIRASCCAKEHKAMHAYRYFRTTNVILSTQKLRKAKLYTTLFTWKERCPQQSICNGSF</sequence>
<proteinExistence type="predicted"/>
<dbReference type="EMBL" id="GBRH01225220">
    <property type="protein sequence ID" value="JAD72675.1"/>
    <property type="molecule type" value="Transcribed_RNA"/>
</dbReference>
<dbReference type="AlphaFoldDB" id="A0A0A9CH29"/>